<accession>A0AAW9AHB1</accession>
<dbReference type="EMBL" id="JAUBDJ010000013">
    <property type="protein sequence ID" value="MDW0118451.1"/>
    <property type="molecule type" value="Genomic_DNA"/>
</dbReference>
<name>A0AAW9AHB1_9BACL</name>
<protein>
    <submittedName>
        <fullName evidence="1">Uncharacterized protein</fullName>
    </submittedName>
</protein>
<sequence>MIYILKELVGIQEAPMIGAVGGDTRGKRPPERKTTNLQLMMKEGFRIALSRTATSRFIQTKDGKSIFGL</sequence>
<keyword evidence="2" id="KW-1185">Reference proteome</keyword>
<proteinExistence type="predicted"/>
<comment type="caution">
    <text evidence="1">The sequence shown here is derived from an EMBL/GenBank/DDBJ whole genome shotgun (WGS) entry which is preliminary data.</text>
</comment>
<organism evidence="1 2">
    <name type="scientific">Sporosarcina thermotolerans</name>
    <dbReference type="NCBI Taxonomy" id="633404"/>
    <lineage>
        <taxon>Bacteria</taxon>
        <taxon>Bacillati</taxon>
        <taxon>Bacillota</taxon>
        <taxon>Bacilli</taxon>
        <taxon>Bacillales</taxon>
        <taxon>Caryophanaceae</taxon>
        <taxon>Sporosarcina</taxon>
    </lineage>
</organism>
<evidence type="ECO:0000313" key="1">
    <source>
        <dbReference type="EMBL" id="MDW0118451.1"/>
    </source>
</evidence>
<dbReference type="AlphaFoldDB" id="A0AAW9AHB1"/>
<evidence type="ECO:0000313" key="2">
    <source>
        <dbReference type="Proteomes" id="UP001271648"/>
    </source>
</evidence>
<dbReference type="RefSeq" id="WP_283732425.1">
    <property type="nucleotide sequence ID" value="NZ_CP125968.1"/>
</dbReference>
<reference evidence="1 2" key="1">
    <citation type="submission" date="2023-06" db="EMBL/GenBank/DDBJ databases">
        <title>Sporosarcina sp. nov., isolated from Korean traditional fermented seafood 'Jeotgal'.</title>
        <authorList>
            <person name="Yang A.I."/>
            <person name="Shin N.-R."/>
        </authorList>
    </citation>
    <scope>NUCLEOTIDE SEQUENCE [LARGE SCALE GENOMIC DNA]</scope>
    <source>
        <strain evidence="1 2">KCTC43456</strain>
    </source>
</reference>
<dbReference type="Proteomes" id="UP001271648">
    <property type="component" value="Unassembled WGS sequence"/>
</dbReference>
<gene>
    <name evidence="1" type="ORF">QTL97_16090</name>
</gene>